<proteinExistence type="predicted"/>
<dbReference type="HOGENOM" id="CLU_2961599_0_0_1"/>
<evidence type="ECO:0000313" key="2">
    <source>
        <dbReference type="EMBL" id="KIP04501.1"/>
    </source>
</evidence>
<reference evidence="2 3" key="1">
    <citation type="journal article" date="2014" name="PLoS Genet.">
        <title>Analysis of the Phlebiopsis gigantea genome, transcriptome and secretome provides insight into its pioneer colonization strategies of wood.</title>
        <authorList>
            <person name="Hori C."/>
            <person name="Ishida T."/>
            <person name="Igarashi K."/>
            <person name="Samejima M."/>
            <person name="Suzuki H."/>
            <person name="Master E."/>
            <person name="Ferreira P."/>
            <person name="Ruiz-Duenas F.J."/>
            <person name="Held B."/>
            <person name="Canessa P."/>
            <person name="Larrondo L.F."/>
            <person name="Schmoll M."/>
            <person name="Druzhinina I.S."/>
            <person name="Kubicek C.P."/>
            <person name="Gaskell J.A."/>
            <person name="Kersten P."/>
            <person name="St John F."/>
            <person name="Glasner J."/>
            <person name="Sabat G."/>
            <person name="Splinter BonDurant S."/>
            <person name="Syed K."/>
            <person name="Yadav J."/>
            <person name="Mgbeahuruike A.C."/>
            <person name="Kovalchuk A."/>
            <person name="Asiegbu F.O."/>
            <person name="Lackner G."/>
            <person name="Hoffmeister D."/>
            <person name="Rencoret J."/>
            <person name="Gutierrez A."/>
            <person name="Sun H."/>
            <person name="Lindquist E."/>
            <person name="Barry K."/>
            <person name="Riley R."/>
            <person name="Grigoriev I.V."/>
            <person name="Henrissat B."/>
            <person name="Kues U."/>
            <person name="Berka R.M."/>
            <person name="Martinez A.T."/>
            <person name="Covert S.F."/>
            <person name="Blanchette R.A."/>
            <person name="Cullen D."/>
        </authorList>
    </citation>
    <scope>NUCLEOTIDE SEQUENCE [LARGE SCALE GENOMIC DNA]</scope>
    <source>
        <strain evidence="2 3">11061_1 CR5-6</strain>
    </source>
</reference>
<dbReference type="EMBL" id="KN840572">
    <property type="protein sequence ID" value="KIP04501.1"/>
    <property type="molecule type" value="Genomic_DNA"/>
</dbReference>
<evidence type="ECO:0000256" key="1">
    <source>
        <dbReference type="SAM" id="Phobius"/>
    </source>
</evidence>
<gene>
    <name evidence="2" type="ORF">PHLGIDRAFT_192316</name>
</gene>
<evidence type="ECO:0000313" key="3">
    <source>
        <dbReference type="Proteomes" id="UP000053257"/>
    </source>
</evidence>
<dbReference type="Proteomes" id="UP000053257">
    <property type="component" value="Unassembled WGS sequence"/>
</dbReference>
<name>A0A0C3RU75_PHLG1</name>
<keyword evidence="3" id="KW-1185">Reference proteome</keyword>
<accession>A0A0C3RU75</accession>
<sequence length="59" mass="6817">MHRSFCHCLLHSTYHMSNQRKFMPLAGFLVFCSSALVICHVLFPTMSKQLPWPADSSIY</sequence>
<protein>
    <submittedName>
        <fullName evidence="2">Uncharacterized protein</fullName>
    </submittedName>
</protein>
<feature type="transmembrane region" description="Helical" evidence="1">
    <location>
        <begin position="22"/>
        <end position="43"/>
    </location>
</feature>
<organism evidence="2 3">
    <name type="scientific">Phlebiopsis gigantea (strain 11061_1 CR5-6)</name>
    <name type="common">White-rot fungus</name>
    <name type="synonym">Peniophora gigantea</name>
    <dbReference type="NCBI Taxonomy" id="745531"/>
    <lineage>
        <taxon>Eukaryota</taxon>
        <taxon>Fungi</taxon>
        <taxon>Dikarya</taxon>
        <taxon>Basidiomycota</taxon>
        <taxon>Agaricomycotina</taxon>
        <taxon>Agaricomycetes</taxon>
        <taxon>Polyporales</taxon>
        <taxon>Phanerochaetaceae</taxon>
        <taxon>Phlebiopsis</taxon>
    </lineage>
</organism>
<keyword evidence="1" id="KW-0812">Transmembrane</keyword>
<dbReference type="AlphaFoldDB" id="A0A0C3RU75"/>
<keyword evidence="1" id="KW-0472">Membrane</keyword>
<keyword evidence="1" id="KW-1133">Transmembrane helix</keyword>